<feature type="transmembrane region" description="Helical" evidence="1">
    <location>
        <begin position="68"/>
        <end position="85"/>
    </location>
</feature>
<reference evidence="2" key="1">
    <citation type="submission" date="2017-02" db="UniProtKB">
        <authorList>
            <consortium name="WormBaseParasite"/>
        </authorList>
    </citation>
    <scope>IDENTIFICATION</scope>
</reference>
<dbReference type="WBParaSite" id="BTMF_0001543701-mRNA-1">
    <property type="protein sequence ID" value="BTMF_0001543701-mRNA-1"/>
    <property type="gene ID" value="BTMF_0001543701"/>
</dbReference>
<organism evidence="2">
    <name type="scientific">Brugia timori</name>
    <dbReference type="NCBI Taxonomy" id="42155"/>
    <lineage>
        <taxon>Eukaryota</taxon>
        <taxon>Metazoa</taxon>
        <taxon>Ecdysozoa</taxon>
        <taxon>Nematoda</taxon>
        <taxon>Chromadorea</taxon>
        <taxon>Rhabditida</taxon>
        <taxon>Spirurina</taxon>
        <taxon>Spiruromorpha</taxon>
        <taxon>Filarioidea</taxon>
        <taxon>Onchocercidae</taxon>
        <taxon>Brugia</taxon>
    </lineage>
</organism>
<dbReference type="AlphaFoldDB" id="A0A0R3R5Z3"/>
<keyword evidence="1" id="KW-0472">Membrane</keyword>
<protein>
    <submittedName>
        <fullName evidence="2">Product</fullName>
    </submittedName>
</protein>
<feature type="transmembrane region" description="Helical" evidence="1">
    <location>
        <begin position="91"/>
        <end position="115"/>
    </location>
</feature>
<keyword evidence="1" id="KW-1133">Transmembrane helix</keyword>
<name>A0A0R3R5Z3_9BILA</name>
<accession>A0A0R3R5Z3</accession>
<evidence type="ECO:0000313" key="2">
    <source>
        <dbReference type="WBParaSite" id="BTMF_0001543701-mRNA-1"/>
    </source>
</evidence>
<proteinExistence type="predicted"/>
<sequence length="132" mass="15390">LQRVIRIFSHIINDISTGIPKSSSFLIDNIDVLNLRQIYFDGKCRSLFFRFFCRPVRGSKPTASARRLCAPVIPFLFLCLLFLSALFSKTFAFRCFIFFFRILFLLRAFFVFFVLRCLCHFHRVTSVAPVGS</sequence>
<evidence type="ECO:0000256" key="1">
    <source>
        <dbReference type="SAM" id="Phobius"/>
    </source>
</evidence>
<keyword evidence="1" id="KW-0812">Transmembrane</keyword>